<comment type="caution">
    <text evidence="12">The sequence shown here is derived from an EMBL/GenBank/DDBJ whole genome shotgun (WGS) entry which is preliminary data.</text>
</comment>
<feature type="compositionally biased region" description="Basic and acidic residues" evidence="7">
    <location>
        <begin position="322"/>
        <end position="333"/>
    </location>
</feature>
<keyword evidence="13" id="KW-1185">Reference proteome</keyword>
<dbReference type="EMBL" id="VTWT01000003">
    <property type="protein sequence ID" value="KAA9340038.1"/>
    <property type="molecule type" value="Genomic_DNA"/>
</dbReference>
<sequence length="333" mass="37333">MNQFNDAFYLLTEKLRAWGQHLIVMLPNLVIAILVLIITFIFARLSRKAAENLLPRISHSVALNNLAATMVYAGVVLMGLFFTLGILNLDKTVTSLLAGVGIIGLALGFAFQDIAANFISGVIIAVRKPFGVGDVIETNEHFGTIERINLRTIDIRRQTGELVKVPNRKVFESPTINFTYYGLRRIDLNLRVSYNEDLEKVVAVTLEAMQGITGQIESKEVEVYFEEFAESTIIVLVRFWIHYARQTDYVNARSEAIMKIKKAFDVHHIRFPYPARALHFDGSKGQPLFPFIAEMPPVPPTIEPFPTPHTGPGEAKPSTTKTFEEETDKPNGD</sequence>
<dbReference type="Gene3D" id="2.30.30.60">
    <property type="match status" value="1"/>
</dbReference>
<gene>
    <name evidence="12" type="ORF">F0P94_06725</name>
</gene>
<name>A0A5N1J0W4_9BACT</name>
<feature type="transmembrane region" description="Helical" evidence="8">
    <location>
        <begin position="66"/>
        <end position="87"/>
    </location>
</feature>
<dbReference type="Pfam" id="PF21082">
    <property type="entry name" value="MS_channel_3rd"/>
    <property type="match status" value="1"/>
</dbReference>
<keyword evidence="5 8" id="KW-1133">Transmembrane helix</keyword>
<feature type="domain" description="Mechanosensitive ion channel MscS" evidence="9">
    <location>
        <begin position="113"/>
        <end position="179"/>
    </location>
</feature>
<protein>
    <submittedName>
        <fullName evidence="12">Mechanosensitive ion channel</fullName>
    </submittedName>
</protein>
<evidence type="ECO:0000256" key="7">
    <source>
        <dbReference type="SAM" id="MobiDB-lite"/>
    </source>
</evidence>
<evidence type="ECO:0000256" key="4">
    <source>
        <dbReference type="ARBA" id="ARBA00022692"/>
    </source>
</evidence>
<dbReference type="InterPro" id="IPR049142">
    <property type="entry name" value="MS_channel_1st"/>
</dbReference>
<keyword evidence="3" id="KW-1003">Cell membrane</keyword>
<dbReference type="SUPFAM" id="SSF82861">
    <property type="entry name" value="Mechanosensitive channel protein MscS (YggB), transmembrane region"/>
    <property type="match status" value="1"/>
</dbReference>
<feature type="compositionally biased region" description="Pro residues" evidence="7">
    <location>
        <begin position="300"/>
        <end position="309"/>
    </location>
</feature>
<accession>A0A5N1J0W4</accession>
<dbReference type="AlphaFoldDB" id="A0A5N1J0W4"/>
<comment type="subcellular location">
    <subcellularLocation>
        <location evidence="1">Cell membrane</location>
        <topology evidence="1">Multi-pass membrane protein</topology>
    </subcellularLocation>
</comment>
<comment type="similarity">
    <text evidence="2">Belongs to the MscS (TC 1.A.23) family.</text>
</comment>
<evidence type="ECO:0000256" key="5">
    <source>
        <dbReference type="ARBA" id="ARBA00022989"/>
    </source>
</evidence>
<dbReference type="SUPFAM" id="SSF82689">
    <property type="entry name" value="Mechanosensitive channel protein MscS (YggB), C-terminal domain"/>
    <property type="match status" value="1"/>
</dbReference>
<dbReference type="Pfam" id="PF21088">
    <property type="entry name" value="MS_channel_1st"/>
    <property type="match status" value="1"/>
</dbReference>
<dbReference type="Proteomes" id="UP000326570">
    <property type="component" value="Unassembled WGS sequence"/>
</dbReference>
<evidence type="ECO:0000313" key="12">
    <source>
        <dbReference type="EMBL" id="KAA9340038.1"/>
    </source>
</evidence>
<reference evidence="12 13" key="1">
    <citation type="submission" date="2019-09" db="EMBL/GenBank/DDBJ databases">
        <title>Genome sequence of Adhaeribacter sp. M2.</title>
        <authorList>
            <person name="Srinivasan S."/>
        </authorList>
    </citation>
    <scope>NUCLEOTIDE SEQUENCE [LARGE SCALE GENOMIC DNA]</scope>
    <source>
        <strain evidence="12 13">M2</strain>
    </source>
</reference>
<feature type="transmembrane region" description="Helical" evidence="8">
    <location>
        <begin position="93"/>
        <end position="111"/>
    </location>
</feature>
<evidence type="ECO:0000259" key="11">
    <source>
        <dbReference type="Pfam" id="PF21088"/>
    </source>
</evidence>
<dbReference type="Gene3D" id="1.10.287.1260">
    <property type="match status" value="1"/>
</dbReference>
<dbReference type="Pfam" id="PF00924">
    <property type="entry name" value="MS_channel_2nd"/>
    <property type="match status" value="1"/>
</dbReference>
<dbReference type="InterPro" id="IPR023408">
    <property type="entry name" value="MscS_beta-dom_sf"/>
</dbReference>
<keyword evidence="4 8" id="KW-0812">Transmembrane</keyword>
<proteinExistence type="inferred from homology"/>
<dbReference type="RefSeq" id="WP_150903102.1">
    <property type="nucleotide sequence ID" value="NZ_VTWT01000003.1"/>
</dbReference>
<dbReference type="InterPro" id="IPR011014">
    <property type="entry name" value="MscS_channel_TM-2"/>
</dbReference>
<dbReference type="InterPro" id="IPR010920">
    <property type="entry name" value="LSM_dom_sf"/>
</dbReference>
<keyword evidence="6 8" id="KW-0472">Membrane</keyword>
<evidence type="ECO:0000259" key="9">
    <source>
        <dbReference type="Pfam" id="PF00924"/>
    </source>
</evidence>
<feature type="domain" description="Mechanosensitive ion channel transmembrane helices 2/3" evidence="11">
    <location>
        <begin position="70"/>
        <end position="112"/>
    </location>
</feature>
<evidence type="ECO:0000256" key="1">
    <source>
        <dbReference type="ARBA" id="ARBA00004651"/>
    </source>
</evidence>
<evidence type="ECO:0000256" key="2">
    <source>
        <dbReference type="ARBA" id="ARBA00008017"/>
    </source>
</evidence>
<feature type="domain" description="Mechanosensitive ion channel MscS C-terminal" evidence="10">
    <location>
        <begin position="188"/>
        <end position="271"/>
    </location>
</feature>
<dbReference type="InterPro" id="IPR049278">
    <property type="entry name" value="MS_channel_C"/>
</dbReference>
<dbReference type="GO" id="GO:0008381">
    <property type="term" value="F:mechanosensitive monoatomic ion channel activity"/>
    <property type="evidence" value="ECO:0007669"/>
    <property type="project" value="InterPro"/>
</dbReference>
<dbReference type="InterPro" id="IPR008910">
    <property type="entry name" value="MSC_TM_helix"/>
</dbReference>
<dbReference type="GO" id="GO:0005886">
    <property type="term" value="C:plasma membrane"/>
    <property type="evidence" value="ECO:0007669"/>
    <property type="project" value="UniProtKB-SubCell"/>
</dbReference>
<feature type="region of interest" description="Disordered" evidence="7">
    <location>
        <begin position="300"/>
        <end position="333"/>
    </location>
</feature>
<dbReference type="InterPro" id="IPR006685">
    <property type="entry name" value="MscS_channel_2nd"/>
</dbReference>
<evidence type="ECO:0000256" key="3">
    <source>
        <dbReference type="ARBA" id="ARBA00022475"/>
    </source>
</evidence>
<organism evidence="12 13">
    <name type="scientific">Adhaeribacter soli</name>
    <dbReference type="NCBI Taxonomy" id="2607655"/>
    <lineage>
        <taxon>Bacteria</taxon>
        <taxon>Pseudomonadati</taxon>
        <taxon>Bacteroidota</taxon>
        <taxon>Cytophagia</taxon>
        <taxon>Cytophagales</taxon>
        <taxon>Hymenobacteraceae</taxon>
        <taxon>Adhaeribacter</taxon>
    </lineage>
</organism>
<feature type="transmembrane region" description="Helical" evidence="8">
    <location>
        <begin position="20"/>
        <end position="45"/>
    </location>
</feature>
<dbReference type="Pfam" id="PF05552">
    <property type="entry name" value="MS_channel_1st_1"/>
    <property type="match status" value="1"/>
</dbReference>
<evidence type="ECO:0000259" key="10">
    <source>
        <dbReference type="Pfam" id="PF21082"/>
    </source>
</evidence>
<dbReference type="PANTHER" id="PTHR30221">
    <property type="entry name" value="SMALL-CONDUCTANCE MECHANOSENSITIVE CHANNEL"/>
    <property type="match status" value="1"/>
</dbReference>
<dbReference type="InterPro" id="IPR011066">
    <property type="entry name" value="MscS_channel_C_sf"/>
</dbReference>
<dbReference type="SUPFAM" id="SSF50182">
    <property type="entry name" value="Sm-like ribonucleoproteins"/>
    <property type="match status" value="1"/>
</dbReference>
<evidence type="ECO:0000256" key="8">
    <source>
        <dbReference type="SAM" id="Phobius"/>
    </source>
</evidence>
<evidence type="ECO:0000256" key="6">
    <source>
        <dbReference type="ARBA" id="ARBA00023136"/>
    </source>
</evidence>
<dbReference type="PANTHER" id="PTHR30221:SF1">
    <property type="entry name" value="SMALL-CONDUCTANCE MECHANOSENSITIVE CHANNEL"/>
    <property type="match status" value="1"/>
</dbReference>
<evidence type="ECO:0000313" key="13">
    <source>
        <dbReference type="Proteomes" id="UP000326570"/>
    </source>
</evidence>
<dbReference type="Gene3D" id="3.30.70.100">
    <property type="match status" value="1"/>
</dbReference>
<dbReference type="InterPro" id="IPR045275">
    <property type="entry name" value="MscS_archaea/bacteria_type"/>
</dbReference>